<dbReference type="KEGG" id="mpd:MCP_1970"/>
<dbReference type="GeneID" id="8682932"/>
<evidence type="ECO:0000256" key="1">
    <source>
        <dbReference type="ARBA" id="ARBA00008791"/>
    </source>
</evidence>
<evidence type="ECO:0000313" key="4">
    <source>
        <dbReference type="Proteomes" id="UP000001882"/>
    </source>
</evidence>
<proteinExistence type="inferred from homology"/>
<dbReference type="InterPro" id="IPR006015">
    <property type="entry name" value="Universal_stress_UspA"/>
</dbReference>
<dbReference type="InterPro" id="IPR006016">
    <property type="entry name" value="UspA"/>
</dbReference>
<dbReference type="Proteomes" id="UP000001882">
    <property type="component" value="Chromosome"/>
</dbReference>
<reference evidence="3 4" key="2">
    <citation type="journal article" date="2008" name="Int. J. Syst. Evol. Microbiol.">
        <title>Methanocella paludicola gen. nov., sp. nov., a methane-producing archaeon, the first isolate of the lineage 'Rice Cluster I', and proposal of the new archaeal order Methanocellales ord. nov.</title>
        <authorList>
            <person name="Sakai S."/>
            <person name="Imachi H."/>
            <person name="Hanada S."/>
            <person name="Ohashi A."/>
            <person name="Harada H."/>
            <person name="Kamagata Y."/>
        </authorList>
    </citation>
    <scope>NUCLEOTIDE SEQUENCE [LARGE SCALE GENOMIC DNA]</scope>
    <source>
        <strain evidence="4">DSM 17711 / JCM 13418 / NBRC 101707 / SANAE</strain>
    </source>
</reference>
<dbReference type="PRINTS" id="PR01438">
    <property type="entry name" value="UNVRSLSTRESS"/>
</dbReference>
<dbReference type="OrthoDB" id="105697at2157"/>
<dbReference type="AlphaFoldDB" id="D1Z020"/>
<dbReference type="CDD" id="cd00293">
    <property type="entry name" value="USP-like"/>
    <property type="match status" value="2"/>
</dbReference>
<feature type="domain" description="UspA" evidence="2">
    <location>
        <begin position="193"/>
        <end position="258"/>
    </location>
</feature>
<comment type="similarity">
    <text evidence="1">Belongs to the universal stress protein A family.</text>
</comment>
<dbReference type="PANTHER" id="PTHR46268">
    <property type="entry name" value="STRESS RESPONSE PROTEIN NHAX"/>
    <property type="match status" value="1"/>
</dbReference>
<dbReference type="SUPFAM" id="SSF52402">
    <property type="entry name" value="Adenine nucleotide alpha hydrolases-like"/>
    <property type="match status" value="2"/>
</dbReference>
<dbReference type="Pfam" id="PF00582">
    <property type="entry name" value="Usp"/>
    <property type="match status" value="2"/>
</dbReference>
<organism evidence="3 4">
    <name type="scientific">Methanocella paludicola (strain DSM 17711 / JCM 13418 / NBRC 101707 / SANAE)</name>
    <dbReference type="NCBI Taxonomy" id="304371"/>
    <lineage>
        <taxon>Archaea</taxon>
        <taxon>Methanobacteriati</taxon>
        <taxon>Methanobacteriota</taxon>
        <taxon>Stenosarchaea group</taxon>
        <taxon>Methanomicrobia</taxon>
        <taxon>Methanocellales</taxon>
        <taxon>Methanocellaceae</taxon>
        <taxon>Methanocella</taxon>
    </lineage>
</organism>
<sequence length="264" mass="29174">MYDRILIPVGSKTDMRLVMSLAEDFLDPGGDITILYVIPSEKLPVTAVEWRKAMRVISEAQSISIRKKIEVNYKMKNNRSVAQGILKEAASTDYDLLFMANPRTASRGILFGRKVDEIVRNTTVETAILTYTEGQPVSCKKILIPTSGYRHALRAARIAEALAKEHGSEITVMYVGGRKDDADAVIQPLISDLEANGVKGKPLFKSGPIAQTILDEARHGYDLMMIGATERPAYQEFLLGSTADRLVHDAPCAVLMVKTVEKTY</sequence>
<keyword evidence="4" id="KW-1185">Reference proteome</keyword>
<gene>
    <name evidence="3" type="ordered locus">MCP_1970</name>
</gene>
<dbReference type="STRING" id="304371.MCP_1970"/>
<protein>
    <submittedName>
        <fullName evidence="3">Universal stress protein</fullName>
    </submittedName>
</protein>
<evidence type="ECO:0000313" key="3">
    <source>
        <dbReference type="EMBL" id="BAI62042.1"/>
    </source>
</evidence>
<feature type="domain" description="UspA" evidence="2">
    <location>
        <begin position="1"/>
        <end position="127"/>
    </location>
</feature>
<dbReference type="RefSeq" id="WP_012900716.1">
    <property type="nucleotide sequence ID" value="NC_013665.1"/>
</dbReference>
<dbReference type="PANTHER" id="PTHR46268:SF6">
    <property type="entry name" value="UNIVERSAL STRESS PROTEIN UP12"/>
    <property type="match status" value="1"/>
</dbReference>
<dbReference type="Gene3D" id="3.40.50.620">
    <property type="entry name" value="HUPs"/>
    <property type="match status" value="2"/>
</dbReference>
<reference evidence="4" key="3">
    <citation type="journal article" date="2011" name="PLoS ONE">
        <title>Genome sequence of a mesophilic hydrogenotrophic methanogen Methanocella paludicola, the first cultivated representative of the order Methanocellales.</title>
        <authorList>
            <person name="Sakai S."/>
            <person name="Takaki Y."/>
            <person name="Shimamura S."/>
            <person name="Sekine M."/>
            <person name="Tajima T."/>
            <person name="Kosugi H."/>
            <person name="Ichikawa N."/>
            <person name="Tasumi E."/>
            <person name="Hiraki A.T."/>
            <person name="Shimizu A."/>
            <person name="Kato Y."/>
            <person name="Nishiko R."/>
            <person name="Mori K."/>
            <person name="Fujita N."/>
            <person name="Imachi H."/>
            <person name="Takai K."/>
        </authorList>
    </citation>
    <scope>NUCLEOTIDE SEQUENCE [LARGE SCALE GENOMIC DNA]</scope>
    <source>
        <strain evidence="4">DSM 17711 / JCM 13418 / NBRC 101707 / SANAE</strain>
    </source>
</reference>
<name>D1Z020_METPS</name>
<dbReference type="InterPro" id="IPR014729">
    <property type="entry name" value="Rossmann-like_a/b/a_fold"/>
</dbReference>
<dbReference type="InParanoid" id="D1Z020"/>
<evidence type="ECO:0000259" key="2">
    <source>
        <dbReference type="Pfam" id="PF00582"/>
    </source>
</evidence>
<dbReference type="eggNOG" id="arCOG00449">
    <property type="taxonomic scope" value="Archaea"/>
</dbReference>
<reference evidence="3 4" key="1">
    <citation type="journal article" date="2007" name="Appl. Environ. Microbiol.">
        <title>Isolation of key methanogens for global methane emission from rice paddy fields: a novel isolate affiliated with the clone cluster rice cluster I.</title>
        <authorList>
            <person name="Sakai S."/>
            <person name="Imachi H."/>
            <person name="Sekiguchi Y."/>
            <person name="Ohashi A."/>
            <person name="Harada H."/>
            <person name="Kamagata Y."/>
        </authorList>
    </citation>
    <scope>NUCLEOTIDE SEQUENCE [LARGE SCALE GENOMIC DNA]</scope>
    <source>
        <strain evidence="4">DSM 17711 / JCM 13418 / NBRC 101707 / SANAE</strain>
    </source>
</reference>
<accession>D1Z020</accession>
<dbReference type="EMBL" id="AP011532">
    <property type="protein sequence ID" value="BAI62042.1"/>
    <property type="molecule type" value="Genomic_DNA"/>
</dbReference>